<evidence type="ECO:0000313" key="5">
    <source>
        <dbReference type="EMBL" id="KUK89730.1"/>
    </source>
</evidence>
<dbReference type="Pfam" id="PF14326">
    <property type="entry name" value="DUF4384"/>
    <property type="match status" value="1"/>
</dbReference>
<evidence type="ECO:0000256" key="1">
    <source>
        <dbReference type="SAM" id="Phobius"/>
    </source>
</evidence>
<proteinExistence type="predicted"/>
<sequence length="357" mass="39522">MKRVLLLAIVVLSVSVFATSVSYDPQGLMFLSRPGASINVNVSLNKGMGSTYYGGESLGLSFSVDRSAYVAVLDIDPSGQIQVLFPNVYDQDNYVQGGRTYTLPTDKATTRYNLQVQSQRGRETIVVVASTSPLNFLGNVFSLFDRYPFPYLSQSINNLSVVIDPVFNTSWGMGYTYFYNSYVPFTVRTTIRADRNDANVYVDGIFMGKSPITTTLETGTHTVYLYTDRNLVYGPATINIQPGSSDFQFSLLPNYIYGYLEVTSIPDGQVYVDGQYAGDTPYRDFEKVGSHTVTVSKWGYHDSKQNVYINKDMVTSVSFTLTEKTEEEKKTDNIILFSIIGVLIAGIVIAIVLGASD</sequence>
<dbReference type="PATRIC" id="fig|1236046.5.peg.500"/>
<feature type="domain" description="PEGA" evidence="3">
    <location>
        <begin position="190"/>
        <end position="226"/>
    </location>
</feature>
<keyword evidence="1" id="KW-0812">Transmembrane</keyword>
<protein>
    <submittedName>
        <fullName evidence="5">PEGA domain-containing protein</fullName>
    </submittedName>
</protein>
<organism evidence="5 6">
    <name type="scientific">Mesotoga infera</name>
    <dbReference type="NCBI Taxonomy" id="1236046"/>
    <lineage>
        <taxon>Bacteria</taxon>
        <taxon>Thermotogati</taxon>
        <taxon>Thermotogota</taxon>
        <taxon>Thermotogae</taxon>
        <taxon>Kosmotogales</taxon>
        <taxon>Kosmotogaceae</taxon>
        <taxon>Mesotoga</taxon>
    </lineage>
</organism>
<reference evidence="6" key="1">
    <citation type="journal article" date="2015" name="MBio">
        <title>Genome-Resolved Metagenomic Analysis Reveals Roles for Candidate Phyla and Other Microbial Community Members in Biogeochemical Transformations in Oil Reservoirs.</title>
        <authorList>
            <person name="Hu P."/>
            <person name="Tom L."/>
            <person name="Singh A."/>
            <person name="Thomas B.C."/>
            <person name="Baker B.J."/>
            <person name="Piceno Y.M."/>
            <person name="Andersen G.L."/>
            <person name="Banfield J.F."/>
        </authorList>
    </citation>
    <scope>NUCLEOTIDE SEQUENCE [LARGE SCALE GENOMIC DNA]</scope>
</reference>
<feature type="domain" description="PEGA" evidence="3">
    <location>
        <begin position="259"/>
        <end position="323"/>
    </location>
</feature>
<feature type="signal peptide" evidence="2">
    <location>
        <begin position="1"/>
        <end position="18"/>
    </location>
</feature>
<dbReference type="InterPro" id="IPR013229">
    <property type="entry name" value="PEGA"/>
</dbReference>
<dbReference type="PANTHER" id="PTHR36194:SF1">
    <property type="entry name" value="S-LAYER-LIKE PROTEIN"/>
    <property type="match status" value="1"/>
</dbReference>
<feature type="transmembrane region" description="Helical" evidence="1">
    <location>
        <begin position="334"/>
        <end position="355"/>
    </location>
</feature>
<dbReference type="Pfam" id="PF08308">
    <property type="entry name" value="PEGA"/>
    <property type="match status" value="2"/>
</dbReference>
<evidence type="ECO:0000313" key="6">
    <source>
        <dbReference type="Proteomes" id="UP000055014"/>
    </source>
</evidence>
<dbReference type="EMBL" id="LGGW01000070">
    <property type="protein sequence ID" value="KUK89730.1"/>
    <property type="molecule type" value="Genomic_DNA"/>
</dbReference>
<dbReference type="PANTHER" id="PTHR36194">
    <property type="entry name" value="S-LAYER-LIKE PROTEIN"/>
    <property type="match status" value="1"/>
</dbReference>
<keyword evidence="1" id="KW-1133">Transmembrane helix</keyword>
<evidence type="ECO:0000259" key="4">
    <source>
        <dbReference type="Pfam" id="PF14326"/>
    </source>
</evidence>
<evidence type="ECO:0000256" key="2">
    <source>
        <dbReference type="SAM" id="SignalP"/>
    </source>
</evidence>
<dbReference type="Proteomes" id="UP000055014">
    <property type="component" value="Unassembled WGS sequence"/>
</dbReference>
<keyword evidence="1" id="KW-0472">Membrane</keyword>
<accession>A0A101I844</accession>
<feature type="chain" id="PRO_5007097143" evidence="2">
    <location>
        <begin position="19"/>
        <end position="357"/>
    </location>
</feature>
<name>A0A101I844_9BACT</name>
<feature type="domain" description="DUF4384" evidence="4">
    <location>
        <begin position="51"/>
        <end position="133"/>
    </location>
</feature>
<evidence type="ECO:0000259" key="3">
    <source>
        <dbReference type="Pfam" id="PF08308"/>
    </source>
</evidence>
<comment type="caution">
    <text evidence="5">The sequence shown here is derived from an EMBL/GenBank/DDBJ whole genome shotgun (WGS) entry which is preliminary data.</text>
</comment>
<gene>
    <name evidence="5" type="ORF">XE02_0879</name>
</gene>
<dbReference type="InterPro" id="IPR025493">
    <property type="entry name" value="DUF4384"/>
</dbReference>
<keyword evidence="2" id="KW-0732">Signal</keyword>
<dbReference type="AlphaFoldDB" id="A0A101I844"/>